<evidence type="ECO:0000256" key="3">
    <source>
        <dbReference type="ARBA" id="ARBA00022837"/>
    </source>
</evidence>
<dbReference type="InterPro" id="IPR011992">
    <property type="entry name" value="EF-hand-dom_pair"/>
</dbReference>
<protein>
    <submittedName>
        <fullName evidence="6">Centrin-4-like</fullName>
    </submittedName>
</protein>
<dbReference type="AlphaFoldDB" id="A0A1S3FNY8"/>
<dbReference type="GeneID" id="105989866"/>
<feature type="domain" description="EF-hand" evidence="4">
    <location>
        <begin position="58"/>
        <end position="93"/>
    </location>
</feature>
<keyword evidence="5" id="KW-1185">Reference proteome</keyword>
<keyword evidence="3" id="KW-0106">Calcium</keyword>
<dbReference type="GO" id="GO:0005509">
    <property type="term" value="F:calcium ion binding"/>
    <property type="evidence" value="ECO:0007669"/>
    <property type="project" value="InterPro"/>
</dbReference>
<dbReference type="PROSITE" id="PS00018">
    <property type="entry name" value="EF_HAND_1"/>
    <property type="match status" value="1"/>
</dbReference>
<gene>
    <name evidence="6" type="primary">LOC105989866</name>
</gene>
<sequence>MACCTSSGQWKKKAAKVELNETQKQEIKEAFDLFDVDGSGTIDVKELKIAMRALGFEPKKEEIKHMIAEIDTEGTGTISFEDFLAVMSVKMVW</sequence>
<dbReference type="InterPro" id="IPR018247">
    <property type="entry name" value="EF_Hand_1_Ca_BS"/>
</dbReference>
<dbReference type="Gene3D" id="1.10.238.10">
    <property type="entry name" value="EF-hand"/>
    <property type="match status" value="1"/>
</dbReference>
<dbReference type="FunFam" id="1.10.238.10:FF:000070">
    <property type="entry name" value="Centrin-1"/>
    <property type="match status" value="1"/>
</dbReference>
<dbReference type="PROSITE" id="PS50222">
    <property type="entry name" value="EF_HAND_2"/>
    <property type="match status" value="2"/>
</dbReference>
<dbReference type="KEGG" id="dord:105989866"/>
<evidence type="ECO:0000313" key="5">
    <source>
        <dbReference type="Proteomes" id="UP000081671"/>
    </source>
</evidence>
<keyword evidence="1" id="KW-0479">Metal-binding</keyword>
<dbReference type="Pfam" id="PF13499">
    <property type="entry name" value="EF-hand_7"/>
    <property type="match status" value="1"/>
</dbReference>
<dbReference type="InterPro" id="IPR050230">
    <property type="entry name" value="CALM/Myosin/TropC-like"/>
</dbReference>
<evidence type="ECO:0000256" key="1">
    <source>
        <dbReference type="ARBA" id="ARBA00022723"/>
    </source>
</evidence>
<dbReference type="PANTHER" id="PTHR23048:SF59">
    <property type="entry name" value="EF-HAND SUPERFAMILY PROTEIN"/>
    <property type="match status" value="1"/>
</dbReference>
<dbReference type="SUPFAM" id="SSF47473">
    <property type="entry name" value="EF-hand"/>
    <property type="match status" value="1"/>
</dbReference>
<dbReference type="Proteomes" id="UP000081671">
    <property type="component" value="Unplaced"/>
</dbReference>
<feature type="domain" description="EF-hand" evidence="4">
    <location>
        <begin position="22"/>
        <end position="57"/>
    </location>
</feature>
<reference evidence="6" key="1">
    <citation type="submission" date="2025-08" db="UniProtKB">
        <authorList>
            <consortium name="RefSeq"/>
        </authorList>
    </citation>
    <scope>IDENTIFICATION</scope>
    <source>
        <tissue evidence="6">Kidney</tissue>
    </source>
</reference>
<dbReference type="InParanoid" id="A0A1S3FNY8"/>
<dbReference type="RefSeq" id="XP_012877567.1">
    <property type="nucleotide sequence ID" value="XM_013022113.1"/>
</dbReference>
<organism evidence="5 6">
    <name type="scientific">Dipodomys ordii</name>
    <name type="common">Ord's kangaroo rat</name>
    <dbReference type="NCBI Taxonomy" id="10020"/>
    <lineage>
        <taxon>Eukaryota</taxon>
        <taxon>Metazoa</taxon>
        <taxon>Chordata</taxon>
        <taxon>Craniata</taxon>
        <taxon>Vertebrata</taxon>
        <taxon>Euteleostomi</taxon>
        <taxon>Mammalia</taxon>
        <taxon>Eutheria</taxon>
        <taxon>Euarchontoglires</taxon>
        <taxon>Glires</taxon>
        <taxon>Rodentia</taxon>
        <taxon>Castorimorpha</taxon>
        <taxon>Heteromyidae</taxon>
        <taxon>Dipodomyinae</taxon>
        <taxon>Dipodomys</taxon>
    </lineage>
</organism>
<evidence type="ECO:0000313" key="6">
    <source>
        <dbReference type="RefSeq" id="XP_012877567.1"/>
    </source>
</evidence>
<keyword evidence="2" id="KW-0677">Repeat</keyword>
<dbReference type="OrthoDB" id="343296at2759"/>
<dbReference type="PANTHER" id="PTHR23048">
    <property type="entry name" value="MYOSIN LIGHT CHAIN 1, 3"/>
    <property type="match status" value="1"/>
</dbReference>
<dbReference type="SMART" id="SM00054">
    <property type="entry name" value="EFh"/>
    <property type="match status" value="2"/>
</dbReference>
<evidence type="ECO:0000259" key="4">
    <source>
        <dbReference type="PROSITE" id="PS50222"/>
    </source>
</evidence>
<dbReference type="GO" id="GO:0016460">
    <property type="term" value="C:myosin II complex"/>
    <property type="evidence" value="ECO:0007669"/>
    <property type="project" value="TreeGrafter"/>
</dbReference>
<accession>A0A1S3FNY8</accession>
<proteinExistence type="predicted"/>
<dbReference type="InterPro" id="IPR002048">
    <property type="entry name" value="EF_hand_dom"/>
</dbReference>
<name>A0A1S3FNY8_DIPOR</name>
<dbReference type="STRING" id="10020.ENSDORP00000022872"/>
<evidence type="ECO:0000256" key="2">
    <source>
        <dbReference type="ARBA" id="ARBA00022737"/>
    </source>
</evidence>
<dbReference type="CDD" id="cd00051">
    <property type="entry name" value="EFh"/>
    <property type="match status" value="1"/>
</dbReference>